<name>A0A0G1CNT5_9BACT</name>
<organism evidence="3 4">
    <name type="scientific">Candidatus Gottesmanbacteria bacterium GW2011_GWB1_43_11</name>
    <dbReference type="NCBI Taxonomy" id="1618446"/>
    <lineage>
        <taxon>Bacteria</taxon>
        <taxon>Candidatus Gottesmaniibacteriota</taxon>
    </lineage>
</organism>
<keyword evidence="1" id="KW-0689">Ribosomal protein</keyword>
<dbReference type="SUPFAM" id="SSF143800">
    <property type="entry name" value="L28p-like"/>
    <property type="match status" value="1"/>
</dbReference>
<dbReference type="InterPro" id="IPR034704">
    <property type="entry name" value="Ribosomal_bL28/bL31-like_sf"/>
</dbReference>
<dbReference type="GO" id="GO:1990904">
    <property type="term" value="C:ribonucleoprotein complex"/>
    <property type="evidence" value="ECO:0007669"/>
    <property type="project" value="UniProtKB-KW"/>
</dbReference>
<accession>A0A0G1CNT5</accession>
<dbReference type="Proteomes" id="UP000034050">
    <property type="component" value="Unassembled WGS sequence"/>
</dbReference>
<dbReference type="AlphaFoldDB" id="A0A0G1CNT5"/>
<protein>
    <recommendedName>
        <fullName evidence="5">50S ribosomal protein L28</fullName>
    </recommendedName>
</protein>
<dbReference type="GO" id="GO:0005840">
    <property type="term" value="C:ribosome"/>
    <property type="evidence" value="ECO:0007669"/>
    <property type="project" value="UniProtKB-KW"/>
</dbReference>
<dbReference type="GO" id="GO:0003735">
    <property type="term" value="F:structural constituent of ribosome"/>
    <property type="evidence" value="ECO:0007669"/>
    <property type="project" value="InterPro"/>
</dbReference>
<sequence>MIRYECKFEVRSTKFEIRRAGQFKFSSFDIRISDFYFMAYRCFNCHKGNKASTRSQHHKGVAGGSWKHKAQKSVKLFKANLKNMRMLVDGTIRRVKLCTDCISKLKKDGHLGSLTKVPVRIAA</sequence>
<evidence type="ECO:0008006" key="5">
    <source>
        <dbReference type="Google" id="ProtNLM"/>
    </source>
</evidence>
<dbReference type="STRING" id="1618446.UV61_C0003G0067"/>
<evidence type="ECO:0000256" key="1">
    <source>
        <dbReference type="ARBA" id="ARBA00022980"/>
    </source>
</evidence>
<dbReference type="EMBL" id="LCFD01000003">
    <property type="protein sequence ID" value="KKS87214.1"/>
    <property type="molecule type" value="Genomic_DNA"/>
</dbReference>
<reference evidence="3 4" key="1">
    <citation type="journal article" date="2015" name="Nature">
        <title>rRNA introns, odd ribosomes, and small enigmatic genomes across a large radiation of phyla.</title>
        <authorList>
            <person name="Brown C.T."/>
            <person name="Hug L.A."/>
            <person name="Thomas B.C."/>
            <person name="Sharon I."/>
            <person name="Castelle C.J."/>
            <person name="Singh A."/>
            <person name="Wilkins M.J."/>
            <person name="Williams K.H."/>
            <person name="Banfield J.F."/>
        </authorList>
    </citation>
    <scope>NUCLEOTIDE SEQUENCE [LARGE SCALE GENOMIC DNA]</scope>
</reference>
<evidence type="ECO:0000313" key="4">
    <source>
        <dbReference type="Proteomes" id="UP000034050"/>
    </source>
</evidence>
<evidence type="ECO:0000256" key="2">
    <source>
        <dbReference type="ARBA" id="ARBA00023274"/>
    </source>
</evidence>
<dbReference type="Gene3D" id="2.30.170.40">
    <property type="entry name" value="Ribosomal protein L28/L24"/>
    <property type="match status" value="1"/>
</dbReference>
<comment type="caution">
    <text evidence="3">The sequence shown here is derived from an EMBL/GenBank/DDBJ whole genome shotgun (WGS) entry which is preliminary data.</text>
</comment>
<keyword evidence="2" id="KW-0687">Ribonucleoprotein</keyword>
<proteinExistence type="predicted"/>
<gene>
    <name evidence="3" type="ORF">UV61_C0003G0067</name>
</gene>
<dbReference type="InterPro" id="IPR037147">
    <property type="entry name" value="Ribosomal_bL28_sf"/>
</dbReference>
<evidence type="ECO:0000313" key="3">
    <source>
        <dbReference type="EMBL" id="KKS87214.1"/>
    </source>
</evidence>